<protein>
    <recommendedName>
        <fullName evidence="3">Phage protein</fullName>
    </recommendedName>
</protein>
<dbReference type="RefSeq" id="WP_349169849.1">
    <property type="nucleotide sequence ID" value="NZ_JBBMFO010000001.1"/>
</dbReference>
<keyword evidence="2" id="KW-1185">Reference proteome</keyword>
<gene>
    <name evidence="1" type="ORF">WMO19_00995</name>
</gene>
<sequence length="109" mass="12304">MKKKLNQNLTNEQIERLINAGASRWTKYERDRLYIKRLADLIGLSYTKYNTGNISSAELNGETISNSECIRILAALDKAYIDLKTSTIYIDGRDDAAEVIIAGLENYLA</sequence>
<dbReference type="EMBL" id="JBBMFO010000001">
    <property type="protein sequence ID" value="MEQ2400174.1"/>
    <property type="molecule type" value="Genomic_DNA"/>
</dbReference>
<accession>A0ABV1CBH3</accession>
<name>A0ABV1CBH3_9FIRM</name>
<reference evidence="1 2" key="1">
    <citation type="submission" date="2024-03" db="EMBL/GenBank/DDBJ databases">
        <title>Human intestinal bacterial collection.</title>
        <authorList>
            <person name="Pauvert C."/>
            <person name="Hitch T.C.A."/>
            <person name="Clavel T."/>
        </authorList>
    </citation>
    <scope>NUCLEOTIDE SEQUENCE [LARGE SCALE GENOMIC DNA]</scope>
    <source>
        <strain evidence="1 2">CLA-SR-H025</strain>
    </source>
</reference>
<evidence type="ECO:0008006" key="3">
    <source>
        <dbReference type="Google" id="ProtNLM"/>
    </source>
</evidence>
<dbReference type="Proteomes" id="UP001447979">
    <property type="component" value="Unassembled WGS sequence"/>
</dbReference>
<comment type="caution">
    <text evidence="1">The sequence shown here is derived from an EMBL/GenBank/DDBJ whole genome shotgun (WGS) entry which is preliminary data.</text>
</comment>
<proteinExistence type="predicted"/>
<evidence type="ECO:0000313" key="2">
    <source>
        <dbReference type="Proteomes" id="UP001447979"/>
    </source>
</evidence>
<organism evidence="1 2">
    <name type="scientific">Peptoniphilus hominis</name>
    <name type="common">ex Hitch et al. 2025</name>
    <dbReference type="NCBI Taxonomy" id="3133174"/>
    <lineage>
        <taxon>Bacteria</taxon>
        <taxon>Bacillati</taxon>
        <taxon>Bacillota</taxon>
        <taxon>Tissierellia</taxon>
        <taxon>Tissierellales</taxon>
        <taxon>Peptoniphilaceae</taxon>
        <taxon>Peptoniphilus</taxon>
    </lineage>
</organism>
<evidence type="ECO:0000313" key="1">
    <source>
        <dbReference type="EMBL" id="MEQ2400174.1"/>
    </source>
</evidence>